<feature type="domain" description="PID" evidence="7">
    <location>
        <begin position="149"/>
        <end position="300"/>
    </location>
</feature>
<dbReference type="PANTHER" id="PTHR47695:SF5">
    <property type="entry name" value="DISABLED HOMOLOG 2"/>
    <property type="match status" value="1"/>
</dbReference>
<feature type="compositionally biased region" description="Polar residues" evidence="6">
    <location>
        <begin position="111"/>
        <end position="120"/>
    </location>
</feature>
<evidence type="ECO:0000256" key="6">
    <source>
        <dbReference type="SAM" id="MobiDB-lite"/>
    </source>
</evidence>
<evidence type="ECO:0000259" key="7">
    <source>
        <dbReference type="PROSITE" id="PS01179"/>
    </source>
</evidence>
<name>A0ABM5AEB9_VULVU</name>
<evidence type="ECO:0000256" key="1">
    <source>
        <dbReference type="ARBA" id="ARBA00004496"/>
    </source>
</evidence>
<dbReference type="Pfam" id="PF00640">
    <property type="entry name" value="PID"/>
    <property type="match status" value="1"/>
</dbReference>
<evidence type="ECO:0000313" key="9">
    <source>
        <dbReference type="RefSeq" id="XP_072613128.1"/>
    </source>
</evidence>
<dbReference type="SMART" id="SM00462">
    <property type="entry name" value="PTB"/>
    <property type="match status" value="1"/>
</dbReference>
<keyword evidence="5" id="KW-0221">Differentiation</keyword>
<dbReference type="CDD" id="cd01215">
    <property type="entry name" value="PTB_Dab"/>
    <property type="match status" value="1"/>
</dbReference>
<dbReference type="RefSeq" id="XP_072613132.1">
    <property type="nucleotide sequence ID" value="XM_072757031.1"/>
</dbReference>
<gene>
    <name evidence="9 10 11 12" type="primary">DAB2</name>
</gene>
<evidence type="ECO:0000256" key="5">
    <source>
        <dbReference type="ARBA" id="ARBA00022782"/>
    </source>
</evidence>
<feature type="region of interest" description="Disordered" evidence="6">
    <location>
        <begin position="111"/>
        <end position="137"/>
    </location>
</feature>
<evidence type="ECO:0000256" key="2">
    <source>
        <dbReference type="ARBA" id="ARBA00022473"/>
    </source>
</evidence>
<dbReference type="Gene3D" id="2.30.29.30">
    <property type="entry name" value="Pleckstrin-homology domain (PH domain)/Phosphotyrosine-binding domain (PTB)"/>
    <property type="match status" value="1"/>
</dbReference>
<feature type="region of interest" description="Disordered" evidence="6">
    <location>
        <begin position="17"/>
        <end position="56"/>
    </location>
</feature>
<feature type="compositionally biased region" description="Low complexity" evidence="6">
    <location>
        <begin position="623"/>
        <end position="643"/>
    </location>
</feature>
<feature type="compositionally biased region" description="Low complexity" evidence="6">
    <location>
        <begin position="560"/>
        <end position="574"/>
    </location>
</feature>
<evidence type="ECO:0000313" key="10">
    <source>
        <dbReference type="RefSeq" id="XP_072613129.1"/>
    </source>
</evidence>
<keyword evidence="2" id="KW-0217">Developmental protein</keyword>
<evidence type="ECO:0000313" key="12">
    <source>
        <dbReference type="RefSeq" id="XP_072613132.1"/>
    </source>
</evidence>
<keyword evidence="3" id="KW-0963">Cytoplasm</keyword>
<evidence type="ECO:0000313" key="8">
    <source>
        <dbReference type="Proteomes" id="UP001652641"/>
    </source>
</evidence>
<evidence type="ECO:0000256" key="4">
    <source>
        <dbReference type="ARBA" id="ARBA00022553"/>
    </source>
</evidence>
<keyword evidence="4" id="KW-0597">Phosphoprotein</keyword>
<feature type="region of interest" description="Disordered" evidence="6">
    <location>
        <begin position="545"/>
        <end position="655"/>
    </location>
</feature>
<dbReference type="PANTHER" id="PTHR47695">
    <property type="entry name" value="PID DOMAIN-CONTAINING PROTEIN"/>
    <property type="match status" value="1"/>
</dbReference>
<evidence type="ECO:0000313" key="11">
    <source>
        <dbReference type="RefSeq" id="XP_072613130.1"/>
    </source>
</evidence>
<dbReference type="InterPro" id="IPR011993">
    <property type="entry name" value="PH-like_dom_sf"/>
</dbReference>
<comment type="subcellular location">
    <subcellularLocation>
        <location evidence="1">Cytoplasm</location>
    </subcellularLocation>
</comment>
<dbReference type="InterPro" id="IPR048561">
    <property type="entry name" value="Dab_PTB"/>
</dbReference>
<protein>
    <submittedName>
        <fullName evidence="9 10">Disabled homolog 2 isoform X5</fullName>
    </submittedName>
</protein>
<sequence length="655" mass="69710">MRTHPAPHRVPCTHLGRRARSRGNSRCERGPSPPASGARSKGSALSRRPQGRGGCGAAALRGAIQRGTGETKVFVVGYAHLRLRGSPGVTQCLLVLEFAVCLLAMSNEVETSTTNGQPDQQAAPKAPSKKEKKKGSEKTDEYLLARFKGDGVKYKAKLIGIDDVPDARGDKMSQDSMMKLKGMAAAGRSQGQHKQRIWVNISLSGIKIIDEKTGVIEHEHPVNKISFIARDVTDNRAFGYVCGGEGQHQFFAIKTGQQAEPLVIDLKDLFQVIYNVKKKEEEKKKMEEANKAVENGSETLLTLDDQANKLKLGVDQMDLFGDMSTPPDLNSPTSPAKDLLASDIFTPPVSEPPGQTSPTGQSATLQTNPLDLFKTSASTPVGPLAGLGGIPVGPPQAGPWNPTSLVFNQSTSVVPGAMMSGQPSGFGQPVVFTTSPAVPGWNQPSSFAASTSPPAPVVWGPSASVAPNTWSSTSPLGNPFQSNIFPASAVSTQSPSMLSSLLVAPPQPPPRTGPPKDISSDAFTALDPLGDKEVKEVKEMFKDFQLRQPPAVPARKGEQTSSGTSSAFSSYFNSKVGIPQENADHDDFDANQLLKKINEPPKPAPRQGSLPVTKSADNTFENPFSKDSFSSSQASMASQPTSSDVYRDPFGNPFA</sequence>
<reference evidence="9 10" key="1">
    <citation type="submission" date="2025-05" db="UniProtKB">
        <authorList>
            <consortium name="RefSeq"/>
        </authorList>
    </citation>
    <scope>IDENTIFICATION</scope>
    <source>
        <tissue evidence="9 10">Cell line</tissue>
    </source>
</reference>
<feature type="compositionally biased region" description="Polar residues" evidence="6">
    <location>
        <begin position="610"/>
        <end position="622"/>
    </location>
</feature>
<dbReference type="RefSeq" id="XP_072613128.1">
    <property type="nucleotide sequence ID" value="XM_072757027.1"/>
</dbReference>
<keyword evidence="8" id="KW-1185">Reference proteome</keyword>
<accession>A0ABM5AEB9</accession>
<proteinExistence type="predicted"/>
<dbReference type="RefSeq" id="XP_072613129.1">
    <property type="nucleotide sequence ID" value="XM_072757028.1"/>
</dbReference>
<organism evidence="8 10">
    <name type="scientific">Vulpes vulpes</name>
    <name type="common">Red fox</name>
    <dbReference type="NCBI Taxonomy" id="9627"/>
    <lineage>
        <taxon>Eukaryota</taxon>
        <taxon>Metazoa</taxon>
        <taxon>Chordata</taxon>
        <taxon>Craniata</taxon>
        <taxon>Vertebrata</taxon>
        <taxon>Euteleostomi</taxon>
        <taxon>Mammalia</taxon>
        <taxon>Eutheria</taxon>
        <taxon>Laurasiatheria</taxon>
        <taxon>Carnivora</taxon>
        <taxon>Caniformia</taxon>
        <taxon>Canidae</taxon>
        <taxon>Vulpes</taxon>
    </lineage>
</organism>
<dbReference type="Pfam" id="PF21792">
    <property type="entry name" value="DAB2_SBM"/>
    <property type="match status" value="1"/>
</dbReference>
<dbReference type="GeneID" id="112933505"/>
<dbReference type="Proteomes" id="UP001652641">
    <property type="component" value="Chromosome 4"/>
</dbReference>
<evidence type="ECO:0000256" key="3">
    <source>
        <dbReference type="ARBA" id="ARBA00022490"/>
    </source>
</evidence>
<dbReference type="PROSITE" id="PS01179">
    <property type="entry name" value="PID"/>
    <property type="match status" value="1"/>
</dbReference>
<dbReference type="RefSeq" id="XP_072613130.1">
    <property type="nucleotide sequence ID" value="XM_072757029.1"/>
</dbReference>
<dbReference type="SUPFAM" id="SSF50729">
    <property type="entry name" value="PH domain-like"/>
    <property type="match status" value="1"/>
</dbReference>
<dbReference type="InterPro" id="IPR048559">
    <property type="entry name" value="DAB1/2_SBM"/>
</dbReference>
<dbReference type="InterPro" id="IPR006020">
    <property type="entry name" value="PTB/PI_dom"/>
</dbReference>